<sequence length="78" mass="8844">MDLWSVHVKNTNLLFRNSISDKHFVSGHLKNVRVENWKVFEIRVPKRRAFSGSGYHSLLVKAMGKKNSDNSSSSGISI</sequence>
<dbReference type="EMBL" id="JAIVGD010000003">
    <property type="protein sequence ID" value="KAH0776664.1"/>
    <property type="molecule type" value="Genomic_DNA"/>
</dbReference>
<evidence type="ECO:0000313" key="2">
    <source>
        <dbReference type="Proteomes" id="UP000826656"/>
    </source>
</evidence>
<dbReference type="Proteomes" id="UP000826656">
    <property type="component" value="Unassembled WGS sequence"/>
</dbReference>
<name>A0ABQ7W7I4_SOLTU</name>
<reference evidence="1 2" key="1">
    <citation type="journal article" date="2021" name="bioRxiv">
        <title>Chromosome-scale and haplotype-resolved genome assembly of a tetraploid potato cultivar.</title>
        <authorList>
            <person name="Sun H."/>
            <person name="Jiao W.-B."/>
            <person name="Krause K."/>
            <person name="Campoy J.A."/>
            <person name="Goel M."/>
            <person name="Folz-Donahue K."/>
            <person name="Kukat C."/>
            <person name="Huettel B."/>
            <person name="Schneeberger K."/>
        </authorList>
    </citation>
    <scope>NUCLEOTIDE SEQUENCE [LARGE SCALE GENOMIC DNA]</scope>
    <source>
        <strain evidence="1">SolTubOtavaFocal</strain>
        <tissue evidence="1">Leaves</tissue>
    </source>
</reference>
<keyword evidence="2" id="KW-1185">Reference proteome</keyword>
<gene>
    <name evidence="1" type="ORF">KY290_008075</name>
</gene>
<comment type="caution">
    <text evidence="1">The sequence shown here is derived from an EMBL/GenBank/DDBJ whole genome shotgun (WGS) entry which is preliminary data.</text>
</comment>
<accession>A0ABQ7W7I4</accession>
<protein>
    <submittedName>
        <fullName evidence="1">Uncharacterized protein</fullName>
    </submittedName>
</protein>
<organism evidence="1 2">
    <name type="scientific">Solanum tuberosum</name>
    <name type="common">Potato</name>
    <dbReference type="NCBI Taxonomy" id="4113"/>
    <lineage>
        <taxon>Eukaryota</taxon>
        <taxon>Viridiplantae</taxon>
        <taxon>Streptophyta</taxon>
        <taxon>Embryophyta</taxon>
        <taxon>Tracheophyta</taxon>
        <taxon>Spermatophyta</taxon>
        <taxon>Magnoliopsida</taxon>
        <taxon>eudicotyledons</taxon>
        <taxon>Gunneridae</taxon>
        <taxon>Pentapetalae</taxon>
        <taxon>asterids</taxon>
        <taxon>lamiids</taxon>
        <taxon>Solanales</taxon>
        <taxon>Solanaceae</taxon>
        <taxon>Solanoideae</taxon>
        <taxon>Solaneae</taxon>
        <taxon>Solanum</taxon>
    </lineage>
</organism>
<proteinExistence type="predicted"/>
<evidence type="ECO:0000313" key="1">
    <source>
        <dbReference type="EMBL" id="KAH0776664.1"/>
    </source>
</evidence>